<feature type="compositionally biased region" description="Basic residues" evidence="1">
    <location>
        <begin position="27"/>
        <end position="41"/>
    </location>
</feature>
<proteinExistence type="predicted"/>
<organism evidence="2 3">
    <name type="scientific">Rhynchophorus ferrugineus</name>
    <name type="common">Red palm weevil</name>
    <name type="synonym">Curculio ferrugineus</name>
    <dbReference type="NCBI Taxonomy" id="354439"/>
    <lineage>
        <taxon>Eukaryota</taxon>
        <taxon>Metazoa</taxon>
        <taxon>Ecdysozoa</taxon>
        <taxon>Arthropoda</taxon>
        <taxon>Hexapoda</taxon>
        <taxon>Insecta</taxon>
        <taxon>Pterygota</taxon>
        <taxon>Neoptera</taxon>
        <taxon>Endopterygota</taxon>
        <taxon>Coleoptera</taxon>
        <taxon>Polyphaga</taxon>
        <taxon>Cucujiformia</taxon>
        <taxon>Curculionidae</taxon>
        <taxon>Dryophthorinae</taxon>
        <taxon>Rhynchophorus</taxon>
    </lineage>
</organism>
<comment type="caution">
    <text evidence="2">The sequence shown here is derived from an EMBL/GenBank/DDBJ whole genome shotgun (WGS) entry which is preliminary data.</text>
</comment>
<sequence length="166" mass="18778">MLTKNREKPQNGSLSIRMVPAGGRYSSPKRRERRRRRRRRSPVPFDDSESLIGANVSQELFVLTDRDRKISGNVLWSRGIRRANRNGRKQYRKWLFLRGGADGPPACPTLRGCSSRLPRSCSAGCVAACRATGARRGWTNGRTDERMDGCACGLDWLEVVDRDRSN</sequence>
<reference evidence="2" key="1">
    <citation type="submission" date="2020-08" db="EMBL/GenBank/DDBJ databases">
        <title>Genome sequencing and assembly of the red palm weevil Rhynchophorus ferrugineus.</title>
        <authorList>
            <person name="Dias G.B."/>
            <person name="Bergman C.M."/>
            <person name="Manee M."/>
        </authorList>
    </citation>
    <scope>NUCLEOTIDE SEQUENCE</scope>
    <source>
        <strain evidence="2">AA-2017</strain>
        <tissue evidence="2">Whole larva</tissue>
    </source>
</reference>
<protein>
    <submittedName>
        <fullName evidence="2">Uncharacterized protein</fullName>
    </submittedName>
</protein>
<name>A0A834IYX0_RHYFE</name>
<evidence type="ECO:0000313" key="2">
    <source>
        <dbReference type="EMBL" id="KAF7282837.1"/>
    </source>
</evidence>
<dbReference type="EMBL" id="JAACXV010000156">
    <property type="protein sequence ID" value="KAF7282837.1"/>
    <property type="molecule type" value="Genomic_DNA"/>
</dbReference>
<keyword evidence="3" id="KW-1185">Reference proteome</keyword>
<gene>
    <name evidence="2" type="ORF">GWI33_001973</name>
</gene>
<accession>A0A834IYX0</accession>
<evidence type="ECO:0000256" key="1">
    <source>
        <dbReference type="SAM" id="MobiDB-lite"/>
    </source>
</evidence>
<dbReference type="Proteomes" id="UP000625711">
    <property type="component" value="Unassembled WGS sequence"/>
</dbReference>
<evidence type="ECO:0000313" key="3">
    <source>
        <dbReference type="Proteomes" id="UP000625711"/>
    </source>
</evidence>
<dbReference type="AlphaFoldDB" id="A0A834IYX0"/>
<feature type="region of interest" description="Disordered" evidence="1">
    <location>
        <begin position="1"/>
        <end position="48"/>
    </location>
</feature>